<dbReference type="EC" id="2.7.1.39" evidence="3 13"/>
<dbReference type="Gene3D" id="3.30.230.10">
    <property type="match status" value="1"/>
</dbReference>
<keyword evidence="8 13" id="KW-0547">Nucleotide-binding</keyword>
<dbReference type="eggNOG" id="COG0083">
    <property type="taxonomic scope" value="Bacteria"/>
</dbReference>
<reference evidence="16 17" key="1">
    <citation type="submission" date="2014-07" db="EMBL/GenBank/DDBJ databases">
        <authorList>
            <person name="McCorrison J."/>
            <person name="Sanka R."/>
            <person name="Torralba M."/>
            <person name="Gillis M."/>
            <person name="Haft D.H."/>
            <person name="Methe B."/>
            <person name="Sutton G."/>
            <person name="Nelson K.E."/>
        </authorList>
    </citation>
    <scope>NUCLEOTIDE SEQUENCE [LARGE SCALE GENOMIC DNA]</scope>
    <source>
        <strain evidence="16 17">DNF00314</strain>
    </source>
</reference>
<dbReference type="PRINTS" id="PR00958">
    <property type="entry name" value="HOMSERKINASE"/>
</dbReference>
<dbReference type="InterPro" id="IPR020568">
    <property type="entry name" value="Ribosomal_Su5_D2-typ_SF"/>
</dbReference>
<dbReference type="GO" id="GO:0009088">
    <property type="term" value="P:threonine biosynthetic process"/>
    <property type="evidence" value="ECO:0007669"/>
    <property type="project" value="UniProtKB-UniRule"/>
</dbReference>
<sequence length="308" mass="33138">MKTITVQVPATSANCGPGFDCLGLALQLYNVFTFELNEEATSYSYTFKGFGADILAHEDTSRNLIGRAMYELFYAVGEKPKFGHIISDSNIPPSRGLGSSSTAIVGGLLLANALVEKPLSKKELLTLAHRMEGHPDNVAPAILGNLCCALGNDREVVNTVITVPEELSFAVVVPEVLVSTEYARTALPYTIDFKEAVANIGYVSLLISSMVTRDLTNLQWALQDNLHVPYRKKLIPCCDEVFSAAIDKGAYGATISGSGSTLIAYCHHEVALDVAEAMGDVFSSQDIKHTAYVLKSDVIGAKVISRTL</sequence>
<name>A0A096AMD8_9FIRM</name>
<organism evidence="16 17">
    <name type="scientific">Veillonella montpellierensis DNF00314</name>
    <dbReference type="NCBI Taxonomy" id="1401067"/>
    <lineage>
        <taxon>Bacteria</taxon>
        <taxon>Bacillati</taxon>
        <taxon>Bacillota</taxon>
        <taxon>Negativicutes</taxon>
        <taxon>Veillonellales</taxon>
        <taxon>Veillonellaceae</taxon>
        <taxon>Veillonella</taxon>
    </lineage>
</organism>
<dbReference type="SUPFAM" id="SSF54211">
    <property type="entry name" value="Ribosomal protein S5 domain 2-like"/>
    <property type="match status" value="1"/>
</dbReference>
<dbReference type="AlphaFoldDB" id="A0A096AMD8"/>
<dbReference type="HAMAP" id="MF_00384">
    <property type="entry name" value="Homoser_kinase"/>
    <property type="match status" value="1"/>
</dbReference>
<feature type="domain" description="GHMP kinase C-terminal" evidence="15">
    <location>
        <begin position="214"/>
        <end position="282"/>
    </location>
</feature>
<keyword evidence="17" id="KW-1185">Reference proteome</keyword>
<dbReference type="InterPro" id="IPR013750">
    <property type="entry name" value="GHMP_kinase_C_dom"/>
</dbReference>
<dbReference type="NCBIfam" id="NF002288">
    <property type="entry name" value="PRK01212.1-4"/>
    <property type="match status" value="1"/>
</dbReference>
<comment type="pathway">
    <text evidence="1 13">Amino-acid biosynthesis; L-threonine biosynthesis; L-threonine from L-aspartate: step 4/5.</text>
</comment>
<dbReference type="NCBIfam" id="TIGR00191">
    <property type="entry name" value="thrB"/>
    <property type="match status" value="1"/>
</dbReference>
<keyword evidence="10 13" id="KW-0067">ATP-binding</keyword>
<evidence type="ECO:0000256" key="12">
    <source>
        <dbReference type="ARBA" id="ARBA00049954"/>
    </source>
</evidence>
<evidence type="ECO:0000256" key="5">
    <source>
        <dbReference type="ARBA" id="ARBA00022605"/>
    </source>
</evidence>
<evidence type="ECO:0000259" key="15">
    <source>
        <dbReference type="Pfam" id="PF08544"/>
    </source>
</evidence>
<evidence type="ECO:0000256" key="1">
    <source>
        <dbReference type="ARBA" id="ARBA00005015"/>
    </source>
</evidence>
<gene>
    <name evidence="13" type="primary">thrB</name>
    <name evidence="16" type="ORF">HMPREF0872_02500</name>
</gene>
<accession>A0A096AMD8</accession>
<evidence type="ECO:0000256" key="3">
    <source>
        <dbReference type="ARBA" id="ARBA00012078"/>
    </source>
</evidence>
<evidence type="ECO:0000256" key="4">
    <source>
        <dbReference type="ARBA" id="ARBA00017858"/>
    </source>
</evidence>
<dbReference type="InterPro" id="IPR036554">
    <property type="entry name" value="GHMP_kinase_C_sf"/>
</dbReference>
<evidence type="ECO:0000313" key="17">
    <source>
        <dbReference type="Proteomes" id="UP000029628"/>
    </source>
</evidence>
<dbReference type="InterPro" id="IPR006204">
    <property type="entry name" value="GHMP_kinase_N_dom"/>
</dbReference>
<dbReference type="UniPathway" id="UPA00050">
    <property type="reaction ID" value="UER00064"/>
</dbReference>
<evidence type="ECO:0000256" key="11">
    <source>
        <dbReference type="ARBA" id="ARBA00049375"/>
    </source>
</evidence>
<dbReference type="PANTHER" id="PTHR20861">
    <property type="entry name" value="HOMOSERINE/4-DIPHOSPHOCYTIDYL-2-C-METHYL-D-ERYTHRITOL KINASE"/>
    <property type="match status" value="1"/>
</dbReference>
<dbReference type="RefSeq" id="WP_038151536.1">
    <property type="nucleotide sequence ID" value="NZ_JRNT01000006.1"/>
</dbReference>
<comment type="caution">
    <text evidence="16">The sequence shown here is derived from an EMBL/GenBank/DDBJ whole genome shotgun (WGS) entry which is preliminary data.</text>
</comment>
<dbReference type="Pfam" id="PF00288">
    <property type="entry name" value="GHMP_kinases_N"/>
    <property type="match status" value="1"/>
</dbReference>
<dbReference type="Gene3D" id="3.30.70.890">
    <property type="entry name" value="GHMP kinase, C-terminal domain"/>
    <property type="match status" value="1"/>
</dbReference>
<dbReference type="PIRSF" id="PIRSF000676">
    <property type="entry name" value="Homoser_kin"/>
    <property type="match status" value="1"/>
</dbReference>
<feature type="domain" description="GHMP kinase N-terminal" evidence="14">
    <location>
        <begin position="63"/>
        <end position="144"/>
    </location>
</feature>
<dbReference type="PANTHER" id="PTHR20861:SF1">
    <property type="entry name" value="HOMOSERINE KINASE"/>
    <property type="match status" value="1"/>
</dbReference>
<evidence type="ECO:0000256" key="2">
    <source>
        <dbReference type="ARBA" id="ARBA00007370"/>
    </source>
</evidence>
<dbReference type="InterPro" id="IPR006203">
    <property type="entry name" value="GHMP_knse_ATP-bd_CS"/>
</dbReference>
<proteinExistence type="inferred from homology"/>
<keyword evidence="6 13" id="KW-0808">Transferase</keyword>
<keyword evidence="5 13" id="KW-0028">Amino-acid biosynthesis</keyword>
<dbReference type="EMBL" id="JRNT01000006">
    <property type="protein sequence ID" value="KGF47980.1"/>
    <property type="molecule type" value="Genomic_DNA"/>
</dbReference>
<dbReference type="Pfam" id="PF08544">
    <property type="entry name" value="GHMP_kinases_C"/>
    <property type="match status" value="1"/>
</dbReference>
<keyword evidence="7 13" id="KW-0791">Threonine biosynthesis</keyword>
<comment type="function">
    <text evidence="12 13">Catalyzes the ATP-dependent phosphorylation of L-homoserine to L-homoserine phosphate.</text>
</comment>
<evidence type="ECO:0000256" key="6">
    <source>
        <dbReference type="ARBA" id="ARBA00022679"/>
    </source>
</evidence>
<evidence type="ECO:0000259" key="14">
    <source>
        <dbReference type="Pfam" id="PF00288"/>
    </source>
</evidence>
<evidence type="ECO:0000256" key="8">
    <source>
        <dbReference type="ARBA" id="ARBA00022741"/>
    </source>
</evidence>
<dbReference type="InterPro" id="IPR014721">
    <property type="entry name" value="Ribsml_uS5_D2-typ_fold_subgr"/>
</dbReference>
<dbReference type="GO" id="GO:0005737">
    <property type="term" value="C:cytoplasm"/>
    <property type="evidence" value="ECO:0007669"/>
    <property type="project" value="UniProtKB-SubCell"/>
</dbReference>
<comment type="catalytic activity">
    <reaction evidence="11 13">
        <text>L-homoserine + ATP = O-phospho-L-homoserine + ADP + H(+)</text>
        <dbReference type="Rhea" id="RHEA:13985"/>
        <dbReference type="ChEBI" id="CHEBI:15378"/>
        <dbReference type="ChEBI" id="CHEBI:30616"/>
        <dbReference type="ChEBI" id="CHEBI:57476"/>
        <dbReference type="ChEBI" id="CHEBI:57590"/>
        <dbReference type="ChEBI" id="CHEBI:456216"/>
        <dbReference type="EC" id="2.7.1.39"/>
    </reaction>
</comment>
<evidence type="ECO:0000256" key="13">
    <source>
        <dbReference type="HAMAP-Rule" id="MF_00384"/>
    </source>
</evidence>
<comment type="similarity">
    <text evidence="2 13">Belongs to the GHMP kinase family. Homoserine kinase subfamily.</text>
</comment>
<dbReference type="SUPFAM" id="SSF55060">
    <property type="entry name" value="GHMP Kinase, C-terminal domain"/>
    <property type="match status" value="1"/>
</dbReference>
<evidence type="ECO:0000313" key="16">
    <source>
        <dbReference type="EMBL" id="KGF47980.1"/>
    </source>
</evidence>
<dbReference type="InterPro" id="IPR000870">
    <property type="entry name" value="Homoserine_kinase"/>
</dbReference>
<comment type="subcellular location">
    <subcellularLocation>
        <location evidence="13">Cytoplasm</location>
    </subcellularLocation>
</comment>
<dbReference type="GO" id="GO:0005524">
    <property type="term" value="F:ATP binding"/>
    <property type="evidence" value="ECO:0007669"/>
    <property type="project" value="UniProtKB-UniRule"/>
</dbReference>
<dbReference type="Proteomes" id="UP000029628">
    <property type="component" value="Unassembled WGS sequence"/>
</dbReference>
<dbReference type="PROSITE" id="PS00627">
    <property type="entry name" value="GHMP_KINASES_ATP"/>
    <property type="match status" value="1"/>
</dbReference>
<evidence type="ECO:0000256" key="9">
    <source>
        <dbReference type="ARBA" id="ARBA00022777"/>
    </source>
</evidence>
<keyword evidence="9 13" id="KW-0418">Kinase</keyword>
<keyword evidence="13" id="KW-0963">Cytoplasm</keyword>
<dbReference type="GO" id="GO:0004413">
    <property type="term" value="F:homoserine kinase activity"/>
    <property type="evidence" value="ECO:0007669"/>
    <property type="project" value="UniProtKB-UniRule"/>
</dbReference>
<evidence type="ECO:0000256" key="7">
    <source>
        <dbReference type="ARBA" id="ARBA00022697"/>
    </source>
</evidence>
<feature type="binding site" evidence="13">
    <location>
        <begin position="92"/>
        <end position="102"/>
    </location>
    <ligand>
        <name>ATP</name>
        <dbReference type="ChEBI" id="CHEBI:30616"/>
    </ligand>
</feature>
<evidence type="ECO:0000256" key="10">
    <source>
        <dbReference type="ARBA" id="ARBA00022840"/>
    </source>
</evidence>
<protein>
    <recommendedName>
        <fullName evidence="4 13">Homoserine kinase</fullName>
        <shortName evidence="13">HK</shortName>
        <shortName evidence="13">HSK</shortName>
        <ecNumber evidence="3 13">2.7.1.39</ecNumber>
    </recommendedName>
</protein>